<organism evidence="6">
    <name type="scientific">marine sediment metagenome</name>
    <dbReference type="NCBI Taxonomy" id="412755"/>
    <lineage>
        <taxon>unclassified sequences</taxon>
        <taxon>metagenomes</taxon>
        <taxon>ecological metagenomes</taxon>
    </lineage>
</organism>
<name>A0A0F9TUE9_9ZZZZ</name>
<reference evidence="6" key="1">
    <citation type="journal article" date="2015" name="Nature">
        <title>Complex archaea that bridge the gap between prokaryotes and eukaryotes.</title>
        <authorList>
            <person name="Spang A."/>
            <person name="Saw J.H."/>
            <person name="Jorgensen S.L."/>
            <person name="Zaremba-Niedzwiedzka K."/>
            <person name="Martijn J."/>
            <person name="Lind A.E."/>
            <person name="van Eijk R."/>
            <person name="Schleper C."/>
            <person name="Guy L."/>
            <person name="Ettema T.J."/>
        </authorList>
    </citation>
    <scope>NUCLEOTIDE SEQUENCE</scope>
</reference>
<evidence type="ECO:0000256" key="1">
    <source>
        <dbReference type="ARBA" id="ARBA00022448"/>
    </source>
</evidence>
<accession>A0A0F9TUE9</accession>
<dbReference type="Gene3D" id="2.60.40.420">
    <property type="entry name" value="Cupredoxins - blue copper proteins"/>
    <property type="match status" value="1"/>
</dbReference>
<keyword evidence="2" id="KW-0479">Metal-binding</keyword>
<evidence type="ECO:0000256" key="3">
    <source>
        <dbReference type="ARBA" id="ARBA00022982"/>
    </source>
</evidence>
<feature type="domain" description="Blue (type 1) copper" evidence="5">
    <location>
        <begin position="29"/>
        <end position="117"/>
    </location>
</feature>
<dbReference type="AlphaFoldDB" id="A0A0F9TUE9"/>
<dbReference type="Pfam" id="PF00127">
    <property type="entry name" value="Copper-bind"/>
    <property type="match status" value="1"/>
</dbReference>
<keyword evidence="1" id="KW-0813">Transport</keyword>
<dbReference type="GO" id="GO:0009055">
    <property type="term" value="F:electron transfer activity"/>
    <property type="evidence" value="ECO:0007669"/>
    <property type="project" value="InterPro"/>
</dbReference>
<evidence type="ECO:0000259" key="5">
    <source>
        <dbReference type="Pfam" id="PF00127"/>
    </source>
</evidence>
<proteinExistence type="predicted"/>
<evidence type="ECO:0000313" key="6">
    <source>
        <dbReference type="EMBL" id="KKN78587.1"/>
    </source>
</evidence>
<dbReference type="PROSITE" id="PS00196">
    <property type="entry name" value="COPPER_BLUE"/>
    <property type="match status" value="1"/>
</dbReference>
<dbReference type="InterPro" id="IPR000923">
    <property type="entry name" value="BlueCu_1"/>
</dbReference>
<dbReference type="PRINTS" id="PR00157">
    <property type="entry name" value="PLASTOCYANIN"/>
</dbReference>
<dbReference type="EMBL" id="LAZR01000260">
    <property type="protein sequence ID" value="KKN78587.1"/>
    <property type="molecule type" value="Genomic_DNA"/>
</dbReference>
<dbReference type="InterPro" id="IPR028871">
    <property type="entry name" value="BlueCu_1_BS"/>
</dbReference>
<keyword evidence="4" id="KW-0186">Copper</keyword>
<evidence type="ECO:0000256" key="2">
    <source>
        <dbReference type="ARBA" id="ARBA00022723"/>
    </source>
</evidence>
<dbReference type="InterPro" id="IPR008972">
    <property type="entry name" value="Cupredoxin"/>
</dbReference>
<sequence length="147" mass="15678">MNIIKTTTAVILGASALFSSAAMAEVHEVQAVGLAFKPLVLKVQPGDQVSWTKMTIHNVNTEFTSNDGVKQYIPEGAEGFTSKIGENFTSDPLTVEGVYLYKCDPHWGAGMGGVVIVGEATNLQKIVDEDPSGALGRLVRKTQKAVK</sequence>
<dbReference type="SUPFAM" id="SSF49503">
    <property type="entry name" value="Cupredoxins"/>
    <property type="match status" value="1"/>
</dbReference>
<protein>
    <recommendedName>
        <fullName evidence="5">Blue (type 1) copper domain-containing protein</fullName>
    </recommendedName>
</protein>
<dbReference type="GO" id="GO:0005507">
    <property type="term" value="F:copper ion binding"/>
    <property type="evidence" value="ECO:0007669"/>
    <property type="project" value="InterPro"/>
</dbReference>
<evidence type="ECO:0000256" key="4">
    <source>
        <dbReference type="ARBA" id="ARBA00023008"/>
    </source>
</evidence>
<comment type="caution">
    <text evidence="6">The sequence shown here is derived from an EMBL/GenBank/DDBJ whole genome shotgun (WGS) entry which is preliminary data.</text>
</comment>
<gene>
    <name evidence="6" type="ORF">LCGC14_0348790</name>
</gene>
<keyword evidence="3" id="KW-0249">Electron transport</keyword>
<dbReference type="InterPro" id="IPR002387">
    <property type="entry name" value="Plastocyanin"/>
</dbReference>